<feature type="transmembrane region" description="Helical" evidence="1">
    <location>
        <begin position="126"/>
        <end position="146"/>
    </location>
</feature>
<evidence type="ECO:0000313" key="3">
    <source>
        <dbReference type="Proteomes" id="UP000326396"/>
    </source>
</evidence>
<gene>
    <name evidence="2" type="ORF">E3N88_07979</name>
</gene>
<feature type="transmembrane region" description="Helical" evidence="1">
    <location>
        <begin position="220"/>
        <end position="238"/>
    </location>
</feature>
<comment type="caution">
    <text evidence="2">The sequence shown here is derived from an EMBL/GenBank/DDBJ whole genome shotgun (WGS) entry which is preliminary data.</text>
</comment>
<dbReference type="Proteomes" id="UP000326396">
    <property type="component" value="Linkage Group LG12"/>
</dbReference>
<reference evidence="2 3" key="1">
    <citation type="submission" date="2019-05" db="EMBL/GenBank/DDBJ databases">
        <title>Mikania micrantha, genome provides insights into the molecular mechanism of rapid growth.</title>
        <authorList>
            <person name="Liu B."/>
        </authorList>
    </citation>
    <scope>NUCLEOTIDE SEQUENCE [LARGE SCALE GENOMIC DNA]</scope>
    <source>
        <strain evidence="2">NLD-2019</strain>
        <tissue evidence="2">Leaf</tissue>
    </source>
</reference>
<protein>
    <submittedName>
        <fullName evidence="2">Uncharacterized protein</fullName>
    </submittedName>
</protein>
<keyword evidence="1" id="KW-1133">Transmembrane helix</keyword>
<dbReference type="AlphaFoldDB" id="A0A5N6PF29"/>
<name>A0A5N6PF29_9ASTR</name>
<organism evidence="2 3">
    <name type="scientific">Mikania micrantha</name>
    <name type="common">bitter vine</name>
    <dbReference type="NCBI Taxonomy" id="192012"/>
    <lineage>
        <taxon>Eukaryota</taxon>
        <taxon>Viridiplantae</taxon>
        <taxon>Streptophyta</taxon>
        <taxon>Embryophyta</taxon>
        <taxon>Tracheophyta</taxon>
        <taxon>Spermatophyta</taxon>
        <taxon>Magnoliopsida</taxon>
        <taxon>eudicotyledons</taxon>
        <taxon>Gunneridae</taxon>
        <taxon>Pentapetalae</taxon>
        <taxon>asterids</taxon>
        <taxon>campanulids</taxon>
        <taxon>Asterales</taxon>
        <taxon>Asteraceae</taxon>
        <taxon>Asteroideae</taxon>
        <taxon>Heliantheae alliance</taxon>
        <taxon>Eupatorieae</taxon>
        <taxon>Mikania</taxon>
    </lineage>
</organism>
<sequence length="305" mass="34069">MDSVSDNPVIVLNIAEELPPMSQNETSLMSKFYRFPVIAAIMFLKCIWTKYFWPGMLGEEGLVPPGSNPDNPLVILNMNGEQLPAQTNNQTSFVTNVHQFLVRTTELLCRLWTHYFPRGTLGEEGIMIPGSAFNFVIIGLFSFTAIKSQGESRFPFHSNPQTITLAINSLIMYGLASEVENVISAARPGPNSVYVLIACLGKKLCLYVLMGAMHVFTNNAMPIFLVATIALVILKLGGESFRLISYDKFDITTLILVEHEYLYDKEIITPRPQDWHYQCAFSRLGLMNISAANFRPTCNHAITGC</sequence>
<accession>A0A5N6PF29</accession>
<keyword evidence="1" id="KW-0472">Membrane</keyword>
<keyword evidence="3" id="KW-1185">Reference proteome</keyword>
<dbReference type="EMBL" id="SZYD01000004">
    <property type="protein sequence ID" value="KAD6453274.1"/>
    <property type="molecule type" value="Genomic_DNA"/>
</dbReference>
<proteinExistence type="predicted"/>
<feature type="transmembrane region" description="Helical" evidence="1">
    <location>
        <begin position="32"/>
        <end position="53"/>
    </location>
</feature>
<evidence type="ECO:0000256" key="1">
    <source>
        <dbReference type="SAM" id="Phobius"/>
    </source>
</evidence>
<keyword evidence="1" id="KW-0812">Transmembrane</keyword>
<evidence type="ECO:0000313" key="2">
    <source>
        <dbReference type="EMBL" id="KAD6453274.1"/>
    </source>
</evidence>